<evidence type="ECO:0008006" key="4">
    <source>
        <dbReference type="Google" id="ProtNLM"/>
    </source>
</evidence>
<accession>A0ABY8UC51</accession>
<reference evidence="2 3" key="1">
    <citation type="submission" date="2023-05" db="EMBL/GenBank/DDBJ databases">
        <title>A 100% complete, gapless, phased diploid assembly of the Scenedesmus obliquus UTEX 3031 genome.</title>
        <authorList>
            <person name="Biondi T.C."/>
            <person name="Hanschen E.R."/>
            <person name="Kwon T."/>
            <person name="Eng W."/>
            <person name="Kruse C.P.S."/>
            <person name="Koehler S.I."/>
            <person name="Kunde Y."/>
            <person name="Gleasner C.D."/>
            <person name="You Mak K.T."/>
            <person name="Polle J."/>
            <person name="Hovde B.T."/>
            <person name="Starkenburg S.R."/>
        </authorList>
    </citation>
    <scope>NUCLEOTIDE SEQUENCE [LARGE SCALE GENOMIC DNA]</scope>
    <source>
        <strain evidence="2 3">DOE0152z</strain>
    </source>
</reference>
<gene>
    <name evidence="2" type="ORF">OEZ85_014474</name>
</gene>
<dbReference type="Proteomes" id="UP001244341">
    <property type="component" value="Chromosome 8b"/>
</dbReference>
<sequence>MNRVLDSFSLQEWLQKAGVQGNTFSSYPERITVSLGRDVATQDVLNAFLQQLQQADAAGDAEVSDDQQQDQQQQQQQQQQQHVERQPVSRARPSEAAAAEAAFGRKRRNMAVKPSSKVALRLPKECIKERCVDENGNRTTMHQRRLKCPKCDTPQPYKKHVEQQQRQQQRPPLATWSGRGELPPGQQGHKPDAETAKVQAELRKDMDALGEQLHMLAHKYGGEALVAFGGVLASSAQRIANSEAGREGSG</sequence>
<organism evidence="2 3">
    <name type="scientific">Tetradesmus obliquus</name>
    <name type="common">Green alga</name>
    <name type="synonym">Acutodesmus obliquus</name>
    <dbReference type="NCBI Taxonomy" id="3088"/>
    <lineage>
        <taxon>Eukaryota</taxon>
        <taxon>Viridiplantae</taxon>
        <taxon>Chlorophyta</taxon>
        <taxon>core chlorophytes</taxon>
        <taxon>Chlorophyceae</taxon>
        <taxon>CS clade</taxon>
        <taxon>Sphaeropleales</taxon>
        <taxon>Scenedesmaceae</taxon>
        <taxon>Tetradesmus</taxon>
    </lineage>
</organism>
<keyword evidence="3" id="KW-1185">Reference proteome</keyword>
<evidence type="ECO:0000256" key="1">
    <source>
        <dbReference type="SAM" id="MobiDB-lite"/>
    </source>
</evidence>
<evidence type="ECO:0000313" key="3">
    <source>
        <dbReference type="Proteomes" id="UP001244341"/>
    </source>
</evidence>
<feature type="region of interest" description="Disordered" evidence="1">
    <location>
        <begin position="56"/>
        <end position="117"/>
    </location>
</feature>
<feature type="compositionally biased region" description="Low complexity" evidence="1">
    <location>
        <begin position="69"/>
        <end position="81"/>
    </location>
</feature>
<feature type="compositionally biased region" description="Low complexity" evidence="1">
    <location>
        <begin position="89"/>
        <end position="102"/>
    </location>
</feature>
<name>A0ABY8UC51_TETOB</name>
<evidence type="ECO:0000313" key="2">
    <source>
        <dbReference type="EMBL" id="WIA17671.1"/>
    </source>
</evidence>
<protein>
    <recommendedName>
        <fullName evidence="4">SBP-type domain-containing protein</fullName>
    </recommendedName>
</protein>
<proteinExistence type="predicted"/>
<dbReference type="EMBL" id="CP126215">
    <property type="protein sequence ID" value="WIA17671.1"/>
    <property type="molecule type" value="Genomic_DNA"/>
</dbReference>
<feature type="region of interest" description="Disordered" evidence="1">
    <location>
        <begin position="156"/>
        <end position="197"/>
    </location>
</feature>